<dbReference type="SUPFAM" id="SSF55008">
    <property type="entry name" value="HMA, heavy metal-associated domain"/>
    <property type="match status" value="1"/>
</dbReference>
<evidence type="ECO:0000259" key="3">
    <source>
        <dbReference type="PROSITE" id="PS50846"/>
    </source>
</evidence>
<dbReference type="GO" id="GO:0009626">
    <property type="term" value="P:plant-type hypersensitive response"/>
    <property type="evidence" value="ECO:0007669"/>
    <property type="project" value="UniProtKB-KW"/>
</dbReference>
<dbReference type="GO" id="GO:0016020">
    <property type="term" value="C:membrane"/>
    <property type="evidence" value="ECO:0007669"/>
    <property type="project" value="UniProtKB-SubCell"/>
</dbReference>
<accession>A0A166GMG3</accession>
<gene>
    <name evidence="4" type="ORF">DCAR_001785</name>
</gene>
<dbReference type="PROSITE" id="PS50846">
    <property type="entry name" value="HMA_2"/>
    <property type="match status" value="1"/>
</dbReference>
<dbReference type="EMBL" id="LNRQ01000001">
    <property type="protein sequence ID" value="KZN09129.1"/>
    <property type="molecule type" value="Genomic_DNA"/>
</dbReference>
<dbReference type="STRING" id="79200.A0A166GMG3"/>
<protein>
    <recommendedName>
        <fullName evidence="3">HMA domain-containing protein</fullName>
    </recommendedName>
</protein>
<organism evidence="4">
    <name type="scientific">Daucus carota subsp. sativus</name>
    <name type="common">Carrot</name>
    <dbReference type="NCBI Taxonomy" id="79200"/>
    <lineage>
        <taxon>Eukaryota</taxon>
        <taxon>Viridiplantae</taxon>
        <taxon>Streptophyta</taxon>
        <taxon>Embryophyta</taxon>
        <taxon>Tracheophyta</taxon>
        <taxon>Spermatophyta</taxon>
        <taxon>Magnoliopsida</taxon>
        <taxon>eudicotyledons</taxon>
        <taxon>Gunneridae</taxon>
        <taxon>Pentapetalae</taxon>
        <taxon>asterids</taxon>
        <taxon>campanulids</taxon>
        <taxon>Apiales</taxon>
        <taxon>Apiaceae</taxon>
        <taxon>Apioideae</taxon>
        <taxon>Scandiceae</taxon>
        <taxon>Daucinae</taxon>
        <taxon>Daucus</taxon>
        <taxon>Daucus sect. Daucus</taxon>
    </lineage>
</organism>
<dbReference type="AlphaFoldDB" id="A0A166GMG3"/>
<sequence>MESALSIAPATTLLTLTKTLQLSRRFCATRPIQTHLSRQIFSGELHSLHKFTSITSNTVRTLSTAVSRPCGARLQCVSSSAASFGAGGGGFGGGSGGGGGGGGGGGEEKVKAVADVADGSESLNDVIILDVGGMSCGGCAASVKRILESQPQVSSASVNLTTETAVVWPVSDAKSIPDWQKTVGTELAKHLTSCGFQSNLRVWGQTNY</sequence>
<evidence type="ECO:0000256" key="2">
    <source>
        <dbReference type="ARBA" id="ARBA00022723"/>
    </source>
</evidence>
<dbReference type="InterPro" id="IPR006121">
    <property type="entry name" value="HMA_dom"/>
</dbReference>
<keyword evidence="2" id="KW-0479">Metal-binding</keyword>
<reference evidence="4" key="1">
    <citation type="journal article" date="2016" name="Nat. Genet.">
        <title>A high-quality carrot genome assembly provides new insights into carotenoid accumulation and asterid genome evolution.</title>
        <authorList>
            <person name="Iorizzo M."/>
            <person name="Ellison S."/>
            <person name="Senalik D."/>
            <person name="Zeng P."/>
            <person name="Satapoomin P."/>
            <person name="Huang J."/>
            <person name="Bowman M."/>
            <person name="Iovene M."/>
            <person name="Sanseverino W."/>
            <person name="Cavagnaro P."/>
            <person name="Yildiz M."/>
            <person name="Macko-Podgorni A."/>
            <person name="Moranska E."/>
            <person name="Grzebelus E."/>
            <person name="Grzebelus D."/>
            <person name="Ashrafi H."/>
            <person name="Zheng Z."/>
            <person name="Cheng S."/>
            <person name="Spooner D."/>
            <person name="Van Deynze A."/>
            <person name="Simon P."/>
        </authorList>
    </citation>
    <scope>NUCLEOTIDE SEQUENCE [LARGE SCALE GENOMIC DNA]</scope>
    <source>
        <tissue evidence="4">Leaf</tissue>
    </source>
</reference>
<dbReference type="GO" id="GO:0046872">
    <property type="term" value="F:metal ion binding"/>
    <property type="evidence" value="ECO:0007669"/>
    <property type="project" value="UniProtKB-KW"/>
</dbReference>
<comment type="caution">
    <text evidence="4">The sequence shown here is derived from an EMBL/GenBank/DDBJ whole genome shotgun (WGS) entry which is preliminary data.</text>
</comment>
<dbReference type="FunFam" id="3.30.70.100:FF:000047">
    <property type="entry name" value="Copper-transporting ATPase PAA1, chloroplastic"/>
    <property type="match status" value="1"/>
</dbReference>
<dbReference type="CDD" id="cd00371">
    <property type="entry name" value="HMA"/>
    <property type="match status" value="1"/>
</dbReference>
<comment type="subcellular location">
    <subcellularLocation>
        <location evidence="1">Membrane</location>
        <topology evidence="1">Peripheral membrane protein</topology>
    </subcellularLocation>
</comment>
<dbReference type="Pfam" id="PF00403">
    <property type="entry name" value="HMA"/>
    <property type="match status" value="1"/>
</dbReference>
<dbReference type="PROSITE" id="PS01047">
    <property type="entry name" value="HMA_1"/>
    <property type="match status" value="1"/>
</dbReference>
<dbReference type="OMA" id="CGFKSNV"/>
<dbReference type="Gene3D" id="3.30.70.100">
    <property type="match status" value="1"/>
</dbReference>
<dbReference type="Gramene" id="KZN09129">
    <property type="protein sequence ID" value="KZN09129"/>
    <property type="gene ID" value="DCAR_001785"/>
</dbReference>
<dbReference type="InterPro" id="IPR017969">
    <property type="entry name" value="Heavy-metal-associated_CS"/>
</dbReference>
<name>A0A166GMG3_DAUCS</name>
<proteinExistence type="predicted"/>
<feature type="domain" description="HMA" evidence="3">
    <location>
        <begin position="125"/>
        <end position="199"/>
    </location>
</feature>
<dbReference type="InterPro" id="IPR036163">
    <property type="entry name" value="HMA_dom_sf"/>
</dbReference>
<evidence type="ECO:0000256" key="1">
    <source>
        <dbReference type="ARBA" id="ARBA00004170"/>
    </source>
</evidence>
<evidence type="ECO:0000313" key="4">
    <source>
        <dbReference type="EMBL" id="KZN09129.1"/>
    </source>
</evidence>